<feature type="transmembrane region" description="Helical" evidence="2">
    <location>
        <begin position="147"/>
        <end position="170"/>
    </location>
</feature>
<evidence type="ECO:0000313" key="4">
    <source>
        <dbReference type="Proteomes" id="UP000784294"/>
    </source>
</evidence>
<name>A0A448XQK0_9PLAT</name>
<dbReference type="AlphaFoldDB" id="A0A448XQK0"/>
<organism evidence="3 4">
    <name type="scientific">Protopolystoma xenopodis</name>
    <dbReference type="NCBI Taxonomy" id="117903"/>
    <lineage>
        <taxon>Eukaryota</taxon>
        <taxon>Metazoa</taxon>
        <taxon>Spiralia</taxon>
        <taxon>Lophotrochozoa</taxon>
        <taxon>Platyhelminthes</taxon>
        <taxon>Monogenea</taxon>
        <taxon>Polyopisthocotylea</taxon>
        <taxon>Polystomatidea</taxon>
        <taxon>Polystomatidae</taxon>
        <taxon>Protopolystoma</taxon>
    </lineage>
</organism>
<accession>A0A448XQK0</accession>
<gene>
    <name evidence="3" type="ORF">PXEA_LOCUS35914</name>
</gene>
<keyword evidence="2" id="KW-1133">Transmembrane helix</keyword>
<keyword evidence="4" id="KW-1185">Reference proteome</keyword>
<feature type="compositionally biased region" description="Polar residues" evidence="1">
    <location>
        <begin position="70"/>
        <end position="79"/>
    </location>
</feature>
<dbReference type="EMBL" id="CAAALY010274588">
    <property type="protein sequence ID" value="VEL42474.1"/>
    <property type="molecule type" value="Genomic_DNA"/>
</dbReference>
<sequence>MNFTNFTNSADSTLSPLRPPAWPTSPDSTGEVATRGGDEVESFVPKTQTTEHEKPLSADSTSTRRHQITGGDTDSPSFVTTTEHNRIVVGSTGLMVATATEMPILVTTDQKSTAGANISLAVSRRPWLVVNSKVQESQTADNTRANLALFGLICSGFLLLFIVGCILFLLSRSVSVYLSNQT</sequence>
<evidence type="ECO:0000256" key="2">
    <source>
        <dbReference type="SAM" id="Phobius"/>
    </source>
</evidence>
<dbReference type="Proteomes" id="UP000784294">
    <property type="component" value="Unassembled WGS sequence"/>
</dbReference>
<keyword evidence="2" id="KW-0812">Transmembrane</keyword>
<reference evidence="3" key="1">
    <citation type="submission" date="2018-11" db="EMBL/GenBank/DDBJ databases">
        <authorList>
            <consortium name="Pathogen Informatics"/>
        </authorList>
    </citation>
    <scope>NUCLEOTIDE SEQUENCE</scope>
</reference>
<keyword evidence="2" id="KW-0472">Membrane</keyword>
<feature type="compositionally biased region" description="Polar residues" evidence="1">
    <location>
        <begin position="1"/>
        <end position="15"/>
    </location>
</feature>
<feature type="region of interest" description="Disordered" evidence="1">
    <location>
        <begin position="1"/>
        <end position="79"/>
    </location>
</feature>
<proteinExistence type="predicted"/>
<comment type="caution">
    <text evidence="3">The sequence shown here is derived from an EMBL/GenBank/DDBJ whole genome shotgun (WGS) entry which is preliminary data.</text>
</comment>
<evidence type="ECO:0000313" key="3">
    <source>
        <dbReference type="EMBL" id="VEL42474.1"/>
    </source>
</evidence>
<protein>
    <submittedName>
        <fullName evidence="3">Uncharacterized protein</fullName>
    </submittedName>
</protein>
<evidence type="ECO:0000256" key="1">
    <source>
        <dbReference type="SAM" id="MobiDB-lite"/>
    </source>
</evidence>